<dbReference type="PANTHER" id="PTHR24421">
    <property type="entry name" value="NITRATE/NITRITE SENSOR PROTEIN NARX-RELATED"/>
    <property type="match status" value="1"/>
</dbReference>
<dbReference type="OrthoDB" id="9778496at2"/>
<evidence type="ECO:0000259" key="5">
    <source>
        <dbReference type="SMART" id="SM00387"/>
    </source>
</evidence>
<dbReference type="SMART" id="SM00387">
    <property type="entry name" value="HATPase_c"/>
    <property type="match status" value="1"/>
</dbReference>
<comment type="caution">
    <text evidence="6">The sequence shown here is derived from an EMBL/GenBank/DDBJ whole genome shotgun (WGS) entry which is preliminary data.</text>
</comment>
<feature type="transmembrane region" description="Helical" evidence="4">
    <location>
        <begin position="381"/>
        <end position="399"/>
    </location>
</feature>
<gene>
    <name evidence="6" type="ORF">E5163_03180</name>
</gene>
<evidence type="ECO:0000256" key="4">
    <source>
        <dbReference type="SAM" id="Phobius"/>
    </source>
</evidence>
<feature type="transmembrane region" description="Helical" evidence="4">
    <location>
        <begin position="201"/>
        <end position="224"/>
    </location>
</feature>
<dbReference type="Gene3D" id="1.20.5.1930">
    <property type="match status" value="1"/>
</dbReference>
<dbReference type="AlphaFoldDB" id="A0A4S2H3J8"/>
<protein>
    <recommendedName>
        <fullName evidence="5">Histidine kinase/HSP90-like ATPase domain-containing protein</fullName>
    </recommendedName>
</protein>
<evidence type="ECO:0000256" key="2">
    <source>
        <dbReference type="ARBA" id="ARBA00022777"/>
    </source>
</evidence>
<evidence type="ECO:0000313" key="7">
    <source>
        <dbReference type="Proteomes" id="UP000308054"/>
    </source>
</evidence>
<feature type="transmembrane region" description="Helical" evidence="4">
    <location>
        <begin position="349"/>
        <end position="369"/>
    </location>
</feature>
<feature type="transmembrane region" description="Helical" evidence="4">
    <location>
        <begin position="309"/>
        <end position="329"/>
    </location>
</feature>
<organism evidence="6 7">
    <name type="scientific">Marinicauda algicola</name>
    <dbReference type="NCBI Taxonomy" id="2029849"/>
    <lineage>
        <taxon>Bacteria</taxon>
        <taxon>Pseudomonadati</taxon>
        <taxon>Pseudomonadota</taxon>
        <taxon>Alphaproteobacteria</taxon>
        <taxon>Maricaulales</taxon>
        <taxon>Maricaulaceae</taxon>
        <taxon>Marinicauda</taxon>
    </lineage>
</organism>
<sequence>MAEFSEQSALREGLSRFRWSEGVVGWAAGLGLPGLVILAALLIPPIPGSLSAQRVPPHTIGWIEASWDLFPRHHTSRESLRAPRNLPASGDRNVQLFFFWQDSDTGPPPARLFLPAVSGASELYVNGAPIFAEPIASAPHIAHAGSRAELWSLPPEFFGPGRDRIDLVLSQSSGRASAGGIFIGSGDILSPLMDRYQGRSLFARHALMLLSIIAGLLALTYAALAGKSRTHVPAGFAALALSARTAWSGPDAQEMAGALWWVADKAMLGLVLLLLARSLQPRAAIRSPALGAAALFALALVLAPRQVEIAWWLSALALMTCAIPAGITVARSIPGPLELATQPAAGVQAVMLGVLLGVISAALLAGLGLTPSWATLVSETGYAIGALALCVILAGYAGAKCVHQIAAIVRTQFDLSRLVRMQREELDAKSIALQNEMRQRAVLEERQRLVRDMHDGVGGQLMSLLARVRAGRVGPDRIEPELVTSLNDLRLIVDSLDNAGDTLDTALATFRGRARAQLEAAGIALHWNQPGVLQMVVDNPRKILHIYRFLQEAVTNVIRHARASRLDVEVRCENGELIFTLRDDGIGYRPPAQGEGRAGKGVSNMEHRARQLDGTLRITALQPGAGTEVELAIPSPAILPS</sequence>
<feature type="transmembrane region" description="Helical" evidence="4">
    <location>
        <begin position="23"/>
        <end position="44"/>
    </location>
</feature>
<dbReference type="Pfam" id="PF02518">
    <property type="entry name" value="HATPase_c"/>
    <property type="match status" value="1"/>
</dbReference>
<dbReference type="InterPro" id="IPR036890">
    <property type="entry name" value="HATPase_C_sf"/>
</dbReference>
<dbReference type="CDD" id="cd16917">
    <property type="entry name" value="HATPase_UhpB-NarQ-NarX-like"/>
    <property type="match status" value="1"/>
</dbReference>
<accession>A0A4S2H3J8</accession>
<dbReference type="SUPFAM" id="SSF55874">
    <property type="entry name" value="ATPase domain of HSP90 chaperone/DNA topoisomerase II/histidine kinase"/>
    <property type="match status" value="1"/>
</dbReference>
<keyword evidence="2" id="KW-0418">Kinase</keyword>
<keyword evidence="1" id="KW-0808">Transferase</keyword>
<dbReference type="RefSeq" id="WP_135994642.1">
    <property type="nucleotide sequence ID" value="NZ_CP071057.1"/>
</dbReference>
<feature type="transmembrane region" description="Helical" evidence="4">
    <location>
        <begin position="283"/>
        <end position="303"/>
    </location>
</feature>
<evidence type="ECO:0000256" key="1">
    <source>
        <dbReference type="ARBA" id="ARBA00022679"/>
    </source>
</evidence>
<keyword evidence="4" id="KW-0812">Transmembrane</keyword>
<evidence type="ECO:0000313" key="6">
    <source>
        <dbReference type="EMBL" id="TGY90144.1"/>
    </source>
</evidence>
<dbReference type="Proteomes" id="UP000308054">
    <property type="component" value="Unassembled WGS sequence"/>
</dbReference>
<reference evidence="6 7" key="1">
    <citation type="journal article" date="2017" name="Int. J. Syst. Evol. Microbiol.">
        <title>Marinicauda algicola sp. nov., isolated from a marine red alga Rhodosorus marinus.</title>
        <authorList>
            <person name="Jeong S.E."/>
            <person name="Jeon S.H."/>
            <person name="Chun B.H."/>
            <person name="Kim D.W."/>
            <person name="Jeon C.O."/>
        </authorList>
    </citation>
    <scope>NUCLEOTIDE SEQUENCE [LARGE SCALE GENOMIC DNA]</scope>
    <source>
        <strain evidence="6 7">JCM 31718</strain>
    </source>
</reference>
<dbReference type="Gene3D" id="3.30.565.10">
    <property type="entry name" value="Histidine kinase-like ATPase, C-terminal domain"/>
    <property type="match status" value="1"/>
</dbReference>
<evidence type="ECO:0000256" key="3">
    <source>
        <dbReference type="ARBA" id="ARBA00023012"/>
    </source>
</evidence>
<dbReference type="InterPro" id="IPR003594">
    <property type="entry name" value="HATPase_dom"/>
</dbReference>
<dbReference type="GO" id="GO:0016301">
    <property type="term" value="F:kinase activity"/>
    <property type="evidence" value="ECO:0007669"/>
    <property type="project" value="UniProtKB-KW"/>
</dbReference>
<dbReference type="GO" id="GO:0000160">
    <property type="term" value="P:phosphorelay signal transduction system"/>
    <property type="evidence" value="ECO:0007669"/>
    <property type="project" value="UniProtKB-KW"/>
</dbReference>
<dbReference type="InterPro" id="IPR050482">
    <property type="entry name" value="Sensor_HK_TwoCompSys"/>
</dbReference>
<keyword evidence="7" id="KW-1185">Reference proteome</keyword>
<keyword evidence="4" id="KW-0472">Membrane</keyword>
<proteinExistence type="predicted"/>
<keyword evidence="4" id="KW-1133">Transmembrane helix</keyword>
<feature type="domain" description="Histidine kinase/HSP90-like ATPase" evidence="5">
    <location>
        <begin position="541"/>
        <end position="637"/>
    </location>
</feature>
<keyword evidence="3" id="KW-0902">Two-component regulatory system</keyword>
<dbReference type="EMBL" id="SRXW01000001">
    <property type="protein sequence ID" value="TGY90144.1"/>
    <property type="molecule type" value="Genomic_DNA"/>
</dbReference>
<name>A0A4S2H3J8_9PROT</name>